<feature type="region of interest" description="Disordered" evidence="6">
    <location>
        <begin position="50"/>
        <end position="82"/>
    </location>
</feature>
<keyword evidence="9" id="KW-1185">Reference proteome</keyword>
<feature type="compositionally biased region" description="Basic and acidic residues" evidence="6">
    <location>
        <begin position="61"/>
        <end position="72"/>
    </location>
</feature>
<keyword evidence="4" id="KW-0963">Cytoplasm</keyword>
<dbReference type="PANTHER" id="PTHR21664">
    <property type="entry name" value="CHRONIC MYELOGENOUS LEUKEMIA TUMOR ANTIGEN 66"/>
    <property type="match status" value="1"/>
</dbReference>
<evidence type="ECO:0000256" key="6">
    <source>
        <dbReference type="SAM" id="MobiDB-lite"/>
    </source>
</evidence>
<dbReference type="Gene3D" id="2.60.40.790">
    <property type="match status" value="1"/>
</dbReference>
<protein>
    <recommendedName>
        <fullName evidence="3">NudC domain-containing protein 1</fullName>
    </recommendedName>
</protein>
<name>A0AA36NF59_9DINO</name>
<feature type="domain" description="CS" evidence="7">
    <location>
        <begin position="78"/>
        <end position="169"/>
    </location>
</feature>
<reference evidence="8" key="1">
    <citation type="submission" date="2023-08" db="EMBL/GenBank/DDBJ databases">
        <authorList>
            <person name="Chen Y."/>
            <person name="Shah S."/>
            <person name="Dougan E. K."/>
            <person name="Thang M."/>
            <person name="Chan C."/>
        </authorList>
    </citation>
    <scope>NUCLEOTIDE SEQUENCE</scope>
</reference>
<evidence type="ECO:0000256" key="5">
    <source>
        <dbReference type="ARBA" id="ARBA00023242"/>
    </source>
</evidence>
<evidence type="ECO:0000256" key="4">
    <source>
        <dbReference type="ARBA" id="ARBA00022490"/>
    </source>
</evidence>
<feature type="region of interest" description="Disordered" evidence="6">
    <location>
        <begin position="14"/>
        <end position="34"/>
    </location>
</feature>
<dbReference type="SUPFAM" id="SSF49764">
    <property type="entry name" value="HSP20-like chaperones"/>
    <property type="match status" value="1"/>
</dbReference>
<evidence type="ECO:0000256" key="2">
    <source>
        <dbReference type="ARBA" id="ARBA00004496"/>
    </source>
</evidence>
<evidence type="ECO:0000259" key="7">
    <source>
        <dbReference type="PROSITE" id="PS51203"/>
    </source>
</evidence>
<dbReference type="InterPro" id="IPR007052">
    <property type="entry name" value="CS_dom"/>
</dbReference>
<dbReference type="InterPro" id="IPR008978">
    <property type="entry name" value="HSP20-like_chaperone"/>
</dbReference>
<evidence type="ECO:0000256" key="3">
    <source>
        <dbReference type="ARBA" id="ARBA00018915"/>
    </source>
</evidence>
<evidence type="ECO:0000256" key="1">
    <source>
        <dbReference type="ARBA" id="ARBA00004123"/>
    </source>
</evidence>
<comment type="caution">
    <text evidence="8">The sequence shown here is derived from an EMBL/GenBank/DDBJ whole genome shotgun (WGS) entry which is preliminary data.</text>
</comment>
<dbReference type="EMBL" id="CAUJNA010003394">
    <property type="protein sequence ID" value="CAJ1401001.1"/>
    <property type="molecule type" value="Genomic_DNA"/>
</dbReference>
<keyword evidence="5" id="KW-0539">Nucleus</keyword>
<evidence type="ECO:0000313" key="8">
    <source>
        <dbReference type="EMBL" id="CAJ1401001.1"/>
    </source>
</evidence>
<dbReference type="Pfam" id="PF04969">
    <property type="entry name" value="CS"/>
    <property type="match status" value="1"/>
</dbReference>
<dbReference type="Proteomes" id="UP001178507">
    <property type="component" value="Unassembled WGS sequence"/>
</dbReference>
<dbReference type="CDD" id="cd06467">
    <property type="entry name" value="p23_NUDC_like"/>
    <property type="match status" value="1"/>
</dbReference>
<sequence>MQVAFVQNAFHLNSKALPSPPQRQAGHGRPRAPSTASVLASAAAVAASVPGSRRRTATARAAEEEGYGREDLGPGGTDPSGRYSWERCGLTILVTAPVDEEVTKKDISASFSLRQVSISVKGEALIDGVPGCELDSEECFWEIEDEGDGKKLIIHLAKKGRASRWPDTLLK</sequence>
<dbReference type="InterPro" id="IPR037895">
    <property type="entry name" value="NUDCD1"/>
</dbReference>
<dbReference type="PROSITE" id="PS51203">
    <property type="entry name" value="CS"/>
    <property type="match status" value="1"/>
</dbReference>
<accession>A0AA36NF59</accession>
<dbReference type="PANTHER" id="PTHR21664:SF1">
    <property type="entry name" value="NUDC DOMAIN-CONTAINING PROTEIN 1"/>
    <property type="match status" value="1"/>
</dbReference>
<dbReference type="AlphaFoldDB" id="A0AA36NF59"/>
<dbReference type="GO" id="GO:0005634">
    <property type="term" value="C:nucleus"/>
    <property type="evidence" value="ECO:0007669"/>
    <property type="project" value="UniProtKB-SubCell"/>
</dbReference>
<dbReference type="GO" id="GO:0005737">
    <property type="term" value="C:cytoplasm"/>
    <property type="evidence" value="ECO:0007669"/>
    <property type="project" value="UniProtKB-SubCell"/>
</dbReference>
<comment type="subcellular location">
    <subcellularLocation>
        <location evidence="2">Cytoplasm</location>
    </subcellularLocation>
    <subcellularLocation>
        <location evidence="1">Nucleus</location>
    </subcellularLocation>
</comment>
<proteinExistence type="predicted"/>
<evidence type="ECO:0000313" key="9">
    <source>
        <dbReference type="Proteomes" id="UP001178507"/>
    </source>
</evidence>
<organism evidence="8 9">
    <name type="scientific">Effrenium voratum</name>
    <dbReference type="NCBI Taxonomy" id="2562239"/>
    <lineage>
        <taxon>Eukaryota</taxon>
        <taxon>Sar</taxon>
        <taxon>Alveolata</taxon>
        <taxon>Dinophyceae</taxon>
        <taxon>Suessiales</taxon>
        <taxon>Symbiodiniaceae</taxon>
        <taxon>Effrenium</taxon>
    </lineage>
</organism>
<gene>
    <name evidence="8" type="ORF">EVOR1521_LOCUS24229</name>
</gene>